<name>A0A2K9EFX3_9RHOB</name>
<dbReference type="Pfam" id="PF20256">
    <property type="entry name" value="MoCoBD_2"/>
    <property type="match status" value="2"/>
</dbReference>
<dbReference type="InterPro" id="IPR046867">
    <property type="entry name" value="AldOxase/xan_DH_MoCoBD2"/>
</dbReference>
<keyword evidence="3" id="KW-1185">Reference proteome</keyword>
<dbReference type="Pfam" id="PF02738">
    <property type="entry name" value="MoCoBD_1"/>
    <property type="match status" value="1"/>
</dbReference>
<dbReference type="SMART" id="SM01008">
    <property type="entry name" value="Ald_Xan_dh_C"/>
    <property type="match status" value="1"/>
</dbReference>
<evidence type="ECO:0000259" key="1">
    <source>
        <dbReference type="SMART" id="SM01008"/>
    </source>
</evidence>
<reference evidence="2 3" key="1">
    <citation type="submission" date="2017-12" db="EMBL/GenBank/DDBJ databases">
        <authorList>
            <person name="Hurst M.R.H."/>
        </authorList>
    </citation>
    <scope>NUCLEOTIDE SEQUENCE [LARGE SCALE GENOMIC DNA]</scope>
    <source>
        <strain evidence="2 3">BM15</strain>
    </source>
</reference>
<sequence length="714" mass="75816">MTIQTTRRGFLAAAGGFIVALTLPVRGAKAQAAAPQMLPPNAYVHIGEDDLVTVMVRNIEFGQGPMTGMATLVAEELDADWSQMRAESAPADPVYANPLMGMQGTGGSTALASSYMQMRQVGATMRHMLVAAAAAEWGVPADEITVEKGRIKHGSGQEAGFGAFATAAAQTEPPTEAPALKDPADFILIGTDLRKPDTSGKTDGTAMFGLDRYIEGMQTVVIARPNVIGATVASFDDAAALAVSGVQAVRQLPVGVAVYADNTFAALKGRDALTVEWDMANAETRDSAQIHADFTAAAQETGLDAEVEGDLSVLDGEGLTMVEAEYSFPFLAHAPMEPLNGVIELKDGKATAWYGAQFPGGEQPAMAQVLELPAEDVVLNVTLAGGSFGRRAQPSMHMAAELAMVAKAAGDGAYKVVWTREDDIRGAYYRPKALHRFRAGLDADGQIVGWENIIATPSIIRGTFFEEMMMGNGLDTTSFEGANELPYDLGARRIGWVETTVKIPLLWWRSVGSSHTASAVEGFMDEVLLQAGRDPVQGRLDMLKEGEDRPRAVIEKVAEMAGWPDGAAEGRALGFAYAKSFGTFVAQVAEVEDRNGFPHVTRVWCAVDCGVAVNPNVIRAQVEGGIGYGLCAALFDEITLGEGGAVQQSNFDNYRMLRIAEMPAVEVEIIASDADPTGIGEPGVPPIAPAVMNAWRKLTGQTVRELPFTRSLNS</sequence>
<dbReference type="KEGG" id="paro:CUV01_01380"/>
<dbReference type="InterPro" id="IPR000674">
    <property type="entry name" value="Ald_Oxase/Xan_DH_a/b"/>
</dbReference>
<dbReference type="OrthoDB" id="9767994at2"/>
<dbReference type="AlphaFoldDB" id="A0A2K9EFX3"/>
<dbReference type="InterPro" id="IPR037165">
    <property type="entry name" value="AldOxase/xan_DH_Mopterin-bd_sf"/>
</dbReference>
<dbReference type="InterPro" id="IPR006311">
    <property type="entry name" value="TAT_signal"/>
</dbReference>
<organism evidence="2 3">
    <name type="scientific">Paracoccus tegillarcae</name>
    <dbReference type="NCBI Taxonomy" id="1529068"/>
    <lineage>
        <taxon>Bacteria</taxon>
        <taxon>Pseudomonadati</taxon>
        <taxon>Pseudomonadota</taxon>
        <taxon>Alphaproteobacteria</taxon>
        <taxon>Rhodobacterales</taxon>
        <taxon>Paracoccaceae</taxon>
        <taxon>Paracoccus</taxon>
    </lineage>
</organism>
<evidence type="ECO:0000313" key="3">
    <source>
        <dbReference type="Proteomes" id="UP000233742"/>
    </source>
</evidence>
<dbReference type="Gene3D" id="3.30.365.10">
    <property type="entry name" value="Aldehyde oxidase/xanthine dehydrogenase, molybdopterin binding domain"/>
    <property type="match status" value="4"/>
</dbReference>
<accession>A0A2K9EFX3</accession>
<dbReference type="InterPro" id="IPR008274">
    <property type="entry name" value="AldOxase/xan_DH_MoCoBD1"/>
</dbReference>
<dbReference type="PANTHER" id="PTHR47495:SF2">
    <property type="entry name" value="ALDEHYDE DEHYDROGENASE"/>
    <property type="match status" value="1"/>
</dbReference>
<dbReference type="EMBL" id="CP025408">
    <property type="protein sequence ID" value="AUH32227.1"/>
    <property type="molecule type" value="Genomic_DNA"/>
</dbReference>
<feature type="domain" description="Aldehyde oxidase/xanthine dehydrogenase a/b hammerhead" evidence="1">
    <location>
        <begin position="203"/>
        <end position="281"/>
    </location>
</feature>
<gene>
    <name evidence="2" type="ORF">CUV01_01380</name>
</gene>
<protein>
    <submittedName>
        <fullName evidence="2">Twin-arginine translocation pathway signal protein</fullName>
    </submittedName>
</protein>
<dbReference type="InterPro" id="IPR052516">
    <property type="entry name" value="N-heterocyclic_Hydroxylase"/>
</dbReference>
<dbReference type="PIRSF" id="PIRSF036389">
    <property type="entry name" value="IOR_B"/>
    <property type="match status" value="1"/>
</dbReference>
<evidence type="ECO:0000313" key="2">
    <source>
        <dbReference type="EMBL" id="AUH32227.1"/>
    </source>
</evidence>
<dbReference type="GO" id="GO:0016491">
    <property type="term" value="F:oxidoreductase activity"/>
    <property type="evidence" value="ECO:0007669"/>
    <property type="project" value="InterPro"/>
</dbReference>
<dbReference type="PANTHER" id="PTHR47495">
    <property type="entry name" value="ALDEHYDE DEHYDROGENASE"/>
    <property type="match status" value="1"/>
</dbReference>
<dbReference type="PROSITE" id="PS51318">
    <property type="entry name" value="TAT"/>
    <property type="match status" value="1"/>
</dbReference>
<dbReference type="Proteomes" id="UP000233742">
    <property type="component" value="Chromosome"/>
</dbReference>
<dbReference type="RefSeq" id="WP_101458905.1">
    <property type="nucleotide sequence ID" value="NZ_CP025408.1"/>
</dbReference>
<dbReference type="Gene3D" id="3.90.1170.50">
    <property type="entry name" value="Aldehyde oxidase/xanthine dehydrogenase, a/b hammerhead"/>
    <property type="match status" value="1"/>
</dbReference>
<proteinExistence type="predicted"/>
<dbReference type="SUPFAM" id="SSF56003">
    <property type="entry name" value="Molybdenum cofactor-binding domain"/>
    <property type="match status" value="2"/>
</dbReference>
<dbReference type="InterPro" id="IPR012368">
    <property type="entry name" value="OxRdtase_Mopterin-bd_su_IorB"/>
</dbReference>